<organism evidence="2 3">
    <name type="scientific">Trypanosoma cruzi Dm28c</name>
    <dbReference type="NCBI Taxonomy" id="1416333"/>
    <lineage>
        <taxon>Eukaryota</taxon>
        <taxon>Discoba</taxon>
        <taxon>Euglenozoa</taxon>
        <taxon>Kinetoplastea</taxon>
        <taxon>Metakinetoplastina</taxon>
        <taxon>Trypanosomatida</taxon>
        <taxon>Trypanosomatidae</taxon>
        <taxon>Trypanosoma</taxon>
        <taxon>Schizotrypanum</taxon>
    </lineage>
</organism>
<sequence>MAGGVPASTISQPIFTGERRRVDTHTSLANLERPHFPHSENSPPRSPDSEEVSVSNEVDLDFLQFVVTTWVPRSWNGGILGILLEIRGAYDYWHRGDAHTQIAFDILVSWMRASQLHREPNKQFMDLGRIIPRAFRMQIVIKFDPSIPIQKLPARLHTAFHEADTYARAAQPFMDRRGTQRTLRCQGCRIFGHEASTCNLRPRGNYSQYRRPSKTAEGTLHAAHEC</sequence>
<accession>V5B7P6</accession>
<feature type="region of interest" description="Disordered" evidence="1">
    <location>
        <begin position="28"/>
        <end position="51"/>
    </location>
</feature>
<comment type="caution">
    <text evidence="2">The sequence shown here is derived from an EMBL/GenBank/DDBJ whole genome shotgun (WGS) entry which is preliminary data.</text>
</comment>
<dbReference type="AlphaFoldDB" id="V5B7P6"/>
<dbReference type="EMBL" id="AYLP01000483">
    <property type="protein sequence ID" value="ESS60398.1"/>
    <property type="molecule type" value="Genomic_DNA"/>
</dbReference>
<evidence type="ECO:0000256" key="1">
    <source>
        <dbReference type="SAM" id="MobiDB-lite"/>
    </source>
</evidence>
<proteinExistence type="predicted"/>
<gene>
    <name evidence="2" type="ORF">TCDM_12083</name>
</gene>
<evidence type="ECO:0000313" key="3">
    <source>
        <dbReference type="Proteomes" id="UP000017861"/>
    </source>
</evidence>
<dbReference type="OrthoDB" id="10480997at2759"/>
<dbReference type="VEuPathDB" id="TriTrypDB:TCDM_12083"/>
<protein>
    <submittedName>
        <fullName evidence="2">Uncharacterized protein</fullName>
    </submittedName>
</protein>
<reference evidence="2 3" key="1">
    <citation type="journal article" date="2014" name="Genome Announc.">
        <title>Trypanosoma cruzi Clone Dm28c Draft Genome Sequence.</title>
        <authorList>
            <person name="Grisard E.C."/>
            <person name="Teixeira S.M."/>
            <person name="de Almeida L.G."/>
            <person name="Stoco P.H."/>
            <person name="Gerber A.L."/>
            <person name="Talavera-Lopez C."/>
            <person name="Lima O.C."/>
            <person name="Andersson B."/>
            <person name="de Vasconcelos A.T."/>
        </authorList>
    </citation>
    <scope>NUCLEOTIDE SEQUENCE [LARGE SCALE GENOMIC DNA]</scope>
    <source>
        <strain evidence="2 3">Dm28c</strain>
    </source>
</reference>
<dbReference type="Proteomes" id="UP000017861">
    <property type="component" value="Unassembled WGS sequence"/>
</dbReference>
<name>V5B7P6_TRYCR</name>
<evidence type="ECO:0000313" key="2">
    <source>
        <dbReference type="EMBL" id="ESS60398.1"/>
    </source>
</evidence>